<feature type="transmembrane region" description="Helical" evidence="8">
    <location>
        <begin position="34"/>
        <end position="51"/>
    </location>
</feature>
<comment type="subcellular location">
    <subcellularLocation>
        <location evidence="1">Cell membrane</location>
        <topology evidence="1">Multi-pass membrane protein</topology>
    </subcellularLocation>
</comment>
<feature type="transmembrane region" description="Helical" evidence="8">
    <location>
        <begin position="12"/>
        <end position="28"/>
    </location>
</feature>
<evidence type="ECO:0000256" key="1">
    <source>
        <dbReference type="ARBA" id="ARBA00004651"/>
    </source>
</evidence>
<dbReference type="PANTHER" id="PTHR21716">
    <property type="entry name" value="TRANSMEMBRANE PROTEIN"/>
    <property type="match status" value="1"/>
</dbReference>
<sequence length="330" mass="36041">MKTQTSIDISHKTIFFIATFLGILWLLFQIKEVILILFVAIIFMSALNPIVESLTKRSVPKGMAIALAYVVLIGIIVGLLTLIITPLTAETSNLLFSLPQTIQKLAPTLGVDKAVIQQELSNASQHVLSLTLAVFSNFLTLISIAVLTFYLIIDRDRLYKLIISLSPNQKERTEKLVLKIENKLGAWLRGQVILSLVIGTMSYTLLFLLHIQYALPLSILAGLMEVVPVIGPIVSAIPAILIAYVESPALALFVGLGFFAIQQLENHFIVPQVMKRAVGLNPLIVILAIAIGGKLLGIAGGLLAVPITVVIQIILEDFLNIDLDTYSDKK</sequence>
<evidence type="ECO:0000313" key="9">
    <source>
        <dbReference type="EMBL" id="OGE39915.1"/>
    </source>
</evidence>
<dbReference type="InterPro" id="IPR002549">
    <property type="entry name" value="AI-2E-like"/>
</dbReference>
<feature type="transmembrane region" description="Helical" evidence="8">
    <location>
        <begin position="233"/>
        <end position="261"/>
    </location>
</feature>
<comment type="similarity">
    <text evidence="2">Belongs to the autoinducer-2 exporter (AI-2E) (TC 2.A.86) family.</text>
</comment>
<keyword evidence="5 8" id="KW-0812">Transmembrane</keyword>
<evidence type="ECO:0008006" key="11">
    <source>
        <dbReference type="Google" id="ProtNLM"/>
    </source>
</evidence>
<evidence type="ECO:0000256" key="7">
    <source>
        <dbReference type="ARBA" id="ARBA00023136"/>
    </source>
</evidence>
<dbReference type="EMBL" id="MFDD01000014">
    <property type="protein sequence ID" value="OGE39915.1"/>
    <property type="molecule type" value="Genomic_DNA"/>
</dbReference>
<keyword evidence="6 8" id="KW-1133">Transmembrane helix</keyword>
<evidence type="ECO:0000256" key="6">
    <source>
        <dbReference type="ARBA" id="ARBA00022989"/>
    </source>
</evidence>
<evidence type="ECO:0000256" key="5">
    <source>
        <dbReference type="ARBA" id="ARBA00022692"/>
    </source>
</evidence>
<proteinExistence type="inferred from homology"/>
<dbReference type="Pfam" id="PF01594">
    <property type="entry name" value="AI-2E_transport"/>
    <property type="match status" value="1"/>
</dbReference>
<dbReference type="PANTHER" id="PTHR21716:SF53">
    <property type="entry name" value="PERMEASE PERM-RELATED"/>
    <property type="match status" value="1"/>
</dbReference>
<dbReference type="Proteomes" id="UP000177328">
    <property type="component" value="Unassembled WGS sequence"/>
</dbReference>
<evidence type="ECO:0000256" key="2">
    <source>
        <dbReference type="ARBA" id="ARBA00009773"/>
    </source>
</evidence>
<evidence type="ECO:0000256" key="8">
    <source>
        <dbReference type="SAM" id="Phobius"/>
    </source>
</evidence>
<accession>A0A1F5KGJ2</accession>
<feature type="transmembrane region" description="Helical" evidence="8">
    <location>
        <begin position="127"/>
        <end position="153"/>
    </location>
</feature>
<protein>
    <recommendedName>
        <fullName evidence="11">AI-2E family transporter</fullName>
    </recommendedName>
</protein>
<reference evidence="9 10" key="1">
    <citation type="journal article" date="2016" name="Nat. Commun.">
        <title>Thousands of microbial genomes shed light on interconnected biogeochemical processes in an aquifer system.</title>
        <authorList>
            <person name="Anantharaman K."/>
            <person name="Brown C.T."/>
            <person name="Hug L.A."/>
            <person name="Sharon I."/>
            <person name="Castelle C.J."/>
            <person name="Probst A.J."/>
            <person name="Thomas B.C."/>
            <person name="Singh A."/>
            <person name="Wilkins M.J."/>
            <person name="Karaoz U."/>
            <person name="Brodie E.L."/>
            <person name="Williams K.H."/>
            <person name="Hubbard S.S."/>
            <person name="Banfield J.F."/>
        </authorList>
    </citation>
    <scope>NUCLEOTIDE SEQUENCE [LARGE SCALE GENOMIC DNA]</scope>
</reference>
<feature type="transmembrane region" description="Helical" evidence="8">
    <location>
        <begin position="192"/>
        <end position="213"/>
    </location>
</feature>
<evidence type="ECO:0000313" key="10">
    <source>
        <dbReference type="Proteomes" id="UP000177328"/>
    </source>
</evidence>
<keyword evidence="4" id="KW-1003">Cell membrane</keyword>
<gene>
    <name evidence="9" type="ORF">A3D25_03850</name>
</gene>
<dbReference type="AlphaFoldDB" id="A0A1F5KGJ2"/>
<keyword evidence="3" id="KW-0813">Transport</keyword>
<name>A0A1F5KGJ2_9BACT</name>
<evidence type="ECO:0000256" key="4">
    <source>
        <dbReference type="ARBA" id="ARBA00022475"/>
    </source>
</evidence>
<comment type="caution">
    <text evidence="9">The sequence shown here is derived from an EMBL/GenBank/DDBJ whole genome shotgun (WGS) entry which is preliminary data.</text>
</comment>
<feature type="transmembrane region" description="Helical" evidence="8">
    <location>
        <begin position="63"/>
        <end position="89"/>
    </location>
</feature>
<evidence type="ECO:0000256" key="3">
    <source>
        <dbReference type="ARBA" id="ARBA00022448"/>
    </source>
</evidence>
<dbReference type="GO" id="GO:0005886">
    <property type="term" value="C:plasma membrane"/>
    <property type="evidence" value="ECO:0007669"/>
    <property type="project" value="UniProtKB-SubCell"/>
</dbReference>
<keyword evidence="7 8" id="KW-0472">Membrane</keyword>
<feature type="transmembrane region" description="Helical" evidence="8">
    <location>
        <begin position="282"/>
        <end position="315"/>
    </location>
</feature>
<dbReference type="GO" id="GO:0055085">
    <property type="term" value="P:transmembrane transport"/>
    <property type="evidence" value="ECO:0007669"/>
    <property type="project" value="TreeGrafter"/>
</dbReference>
<organism evidence="9 10">
    <name type="scientific">Candidatus Daviesbacteria bacterium RIFCSPHIGHO2_02_FULL_43_12</name>
    <dbReference type="NCBI Taxonomy" id="1797776"/>
    <lineage>
        <taxon>Bacteria</taxon>
        <taxon>Candidatus Daviesiibacteriota</taxon>
    </lineage>
</organism>